<evidence type="ECO:0000256" key="9">
    <source>
        <dbReference type="SAM" id="SignalP"/>
    </source>
</evidence>
<dbReference type="InterPro" id="IPR050811">
    <property type="entry name" value="Phosphate_ABC_transporter"/>
</dbReference>
<accession>A0A6N3BLV6</accession>
<comment type="subunit">
    <text evidence="4">The complex is composed of two ATP-binding proteins (PstB), two transmembrane proteins (PstC and PstA) and a solute-binding protein (PstS).</text>
</comment>
<evidence type="ECO:0000256" key="6">
    <source>
        <dbReference type="ARBA" id="ARBA00022729"/>
    </source>
</evidence>
<dbReference type="PANTHER" id="PTHR30570">
    <property type="entry name" value="PERIPLASMIC PHOSPHATE BINDING COMPONENT OF PHOSPHATE ABC TRANSPORTER"/>
    <property type="match status" value="1"/>
</dbReference>
<dbReference type="PROSITE" id="PS51257">
    <property type="entry name" value="PROKAR_LIPOPROTEIN"/>
    <property type="match status" value="1"/>
</dbReference>
<organism evidence="11">
    <name type="scientific">Veillonella dispar</name>
    <dbReference type="NCBI Taxonomy" id="39778"/>
    <lineage>
        <taxon>Bacteria</taxon>
        <taxon>Bacillati</taxon>
        <taxon>Bacillota</taxon>
        <taxon>Negativicutes</taxon>
        <taxon>Veillonellales</taxon>
        <taxon>Veillonellaceae</taxon>
        <taxon>Veillonella</taxon>
    </lineage>
</organism>
<dbReference type="RefSeq" id="WP_156719609.1">
    <property type="nucleotide sequence ID" value="NZ_CACRUF010000028.1"/>
</dbReference>
<name>A0A6N3BLV6_9FIRM</name>
<dbReference type="EMBL" id="CACRUF010000028">
    <property type="protein sequence ID" value="VYU04204.1"/>
    <property type="molecule type" value="Genomic_DNA"/>
</dbReference>
<keyword evidence="5" id="KW-0592">Phosphate transport</keyword>
<sequence>MKVFTKRAILAACVGAAMLITVGCGSNQSSQSTQLTYNGSSTLAPVISKIATDFTEKNKTWNHADSSLPDKDITIYVSSGGSGTGIKAVIDGTADFGLVAREVKDSEKAKIKDYNEIKVGIDALTIAVNPENPLYAIKDNLTKEEIIKIFSGEYKTWNQVDPSLPNQEIIVVTRDLGGGAHEVFQQKIMGSVEVTKDAIQAPSMGALVTKVKENPYAIGYASYGMLGQNKGQIVAFKVNGVAPTDETITDGSYMIQRPLLIVGKGNMGGVADAFTKYLKSEEGRKVIHKMGFVPVN</sequence>
<gene>
    <name evidence="11" type="primary">pstS</name>
    <name evidence="11" type="ORF">VDLFYP95_01362</name>
</gene>
<evidence type="ECO:0000256" key="7">
    <source>
        <dbReference type="ARBA" id="ARBA00023139"/>
    </source>
</evidence>
<evidence type="ECO:0000256" key="4">
    <source>
        <dbReference type="ARBA" id="ARBA00011529"/>
    </source>
</evidence>
<feature type="domain" description="PBP" evidence="10">
    <location>
        <begin position="28"/>
        <end position="282"/>
    </location>
</feature>
<keyword evidence="8" id="KW-0449">Lipoprotein</keyword>
<feature type="signal peptide" evidence="9">
    <location>
        <begin position="1"/>
        <end position="23"/>
    </location>
</feature>
<dbReference type="Pfam" id="PF12849">
    <property type="entry name" value="PBP_like_2"/>
    <property type="match status" value="1"/>
</dbReference>
<comment type="subcellular location">
    <subcellularLocation>
        <location evidence="2">Cell membrane</location>
        <topology evidence="2">Lipid-anchor</topology>
    </subcellularLocation>
</comment>
<proteinExistence type="inferred from homology"/>
<dbReference type="GO" id="GO:0006817">
    <property type="term" value="P:phosphate ion transport"/>
    <property type="evidence" value="ECO:0007669"/>
    <property type="project" value="UniProtKB-KW"/>
</dbReference>
<dbReference type="AlphaFoldDB" id="A0A6N3BLV6"/>
<dbReference type="Gene3D" id="3.40.190.10">
    <property type="entry name" value="Periplasmic binding protein-like II"/>
    <property type="match status" value="2"/>
</dbReference>
<keyword evidence="6 9" id="KW-0732">Signal</keyword>
<evidence type="ECO:0000256" key="8">
    <source>
        <dbReference type="ARBA" id="ARBA00023288"/>
    </source>
</evidence>
<evidence type="ECO:0000313" key="11">
    <source>
        <dbReference type="EMBL" id="VYU04204.1"/>
    </source>
</evidence>
<dbReference type="GO" id="GO:0005886">
    <property type="term" value="C:plasma membrane"/>
    <property type="evidence" value="ECO:0007669"/>
    <property type="project" value="UniProtKB-SubCell"/>
</dbReference>
<dbReference type="InterPro" id="IPR024370">
    <property type="entry name" value="PBP_domain"/>
</dbReference>
<keyword evidence="7" id="KW-0564">Palmitate</keyword>
<keyword evidence="5" id="KW-0813">Transport</keyword>
<feature type="chain" id="PRO_5038928000" evidence="9">
    <location>
        <begin position="24"/>
        <end position="296"/>
    </location>
</feature>
<evidence type="ECO:0000256" key="1">
    <source>
        <dbReference type="ARBA" id="ARBA00002841"/>
    </source>
</evidence>
<dbReference type="PANTHER" id="PTHR30570:SF1">
    <property type="entry name" value="PHOSPHATE-BINDING PROTEIN PSTS"/>
    <property type="match status" value="1"/>
</dbReference>
<evidence type="ECO:0000256" key="3">
    <source>
        <dbReference type="ARBA" id="ARBA00008725"/>
    </source>
</evidence>
<protein>
    <submittedName>
        <fullName evidence="11">Phosphate-binding protein PstS</fullName>
    </submittedName>
</protein>
<comment type="function">
    <text evidence="1">Part of the ABC transporter complex PstSACB involved in phosphate import.</text>
</comment>
<evidence type="ECO:0000256" key="5">
    <source>
        <dbReference type="ARBA" id="ARBA00022592"/>
    </source>
</evidence>
<dbReference type="SUPFAM" id="SSF53850">
    <property type="entry name" value="Periplasmic binding protein-like II"/>
    <property type="match status" value="1"/>
</dbReference>
<dbReference type="CDD" id="cd13653">
    <property type="entry name" value="PBP2_phosphate_like_1"/>
    <property type="match status" value="1"/>
</dbReference>
<evidence type="ECO:0000256" key="2">
    <source>
        <dbReference type="ARBA" id="ARBA00004193"/>
    </source>
</evidence>
<reference evidence="11" key="1">
    <citation type="submission" date="2019-11" db="EMBL/GenBank/DDBJ databases">
        <authorList>
            <person name="Feng L."/>
        </authorList>
    </citation>
    <scope>NUCLEOTIDE SEQUENCE</scope>
    <source>
        <strain evidence="11">VdisparLFYP95</strain>
    </source>
</reference>
<comment type="similarity">
    <text evidence="3">Belongs to the PstS family.</text>
</comment>
<evidence type="ECO:0000259" key="10">
    <source>
        <dbReference type="Pfam" id="PF12849"/>
    </source>
</evidence>